<evidence type="ECO:0000313" key="3">
    <source>
        <dbReference type="Proteomes" id="UP000887565"/>
    </source>
</evidence>
<dbReference type="GO" id="GO:0061630">
    <property type="term" value="F:ubiquitin protein ligase activity"/>
    <property type="evidence" value="ECO:0007669"/>
    <property type="project" value="UniProtKB-UniRule"/>
</dbReference>
<dbReference type="GO" id="GO:0043161">
    <property type="term" value="P:proteasome-mediated ubiquitin-dependent protein catabolic process"/>
    <property type="evidence" value="ECO:0007669"/>
    <property type="project" value="TreeGrafter"/>
</dbReference>
<keyword evidence="2" id="KW-0833">Ubl conjugation pathway</keyword>
<comment type="function">
    <text evidence="2">E3 ubiquitin-protein ligase which accepts ubiquitin from an E2 ubiquitin-conjugating enzyme in the form of a thioester and then directly transfers the ubiquitin to targeted substrates.</text>
</comment>
<keyword evidence="1 2" id="KW-0808">Transferase</keyword>
<dbReference type="Proteomes" id="UP000887565">
    <property type="component" value="Unplaced"/>
</dbReference>
<dbReference type="WBParaSite" id="nRc.2.0.1.t33854-RA">
    <property type="protein sequence ID" value="nRc.2.0.1.t33854-RA"/>
    <property type="gene ID" value="nRc.2.0.1.g33854"/>
</dbReference>
<dbReference type="AlphaFoldDB" id="A0A915K6P3"/>
<dbReference type="EC" id="2.3.2.26" evidence="2"/>
<dbReference type="PANTHER" id="PTHR45670">
    <property type="entry name" value="E3 UBIQUITIN-PROTEIN LIGASE TRIP12"/>
    <property type="match status" value="1"/>
</dbReference>
<comment type="catalytic activity">
    <reaction evidence="2">
        <text>S-ubiquitinyl-[E2 ubiquitin-conjugating enzyme]-L-cysteine + [acceptor protein]-L-lysine = [E2 ubiquitin-conjugating enzyme]-L-cysteine + N(6)-ubiquitinyl-[acceptor protein]-L-lysine.</text>
        <dbReference type="EC" id="2.3.2.26"/>
    </reaction>
</comment>
<name>A0A915K6P3_ROMCU</name>
<organism evidence="3 4">
    <name type="scientific">Romanomermis culicivorax</name>
    <name type="common">Nematode worm</name>
    <dbReference type="NCBI Taxonomy" id="13658"/>
    <lineage>
        <taxon>Eukaryota</taxon>
        <taxon>Metazoa</taxon>
        <taxon>Ecdysozoa</taxon>
        <taxon>Nematoda</taxon>
        <taxon>Enoplea</taxon>
        <taxon>Dorylaimia</taxon>
        <taxon>Mermithida</taxon>
        <taxon>Mermithoidea</taxon>
        <taxon>Mermithidae</taxon>
        <taxon>Romanomermis</taxon>
    </lineage>
</organism>
<dbReference type="InterPro" id="IPR045322">
    <property type="entry name" value="HECTD1/TRIP12-like"/>
</dbReference>
<comment type="similarity">
    <text evidence="2">Belongs to the UPL family. K-HECT subfamily.</text>
</comment>
<reference evidence="4" key="1">
    <citation type="submission" date="2022-11" db="UniProtKB">
        <authorList>
            <consortium name="WormBaseParasite"/>
        </authorList>
    </citation>
    <scope>IDENTIFICATION</scope>
</reference>
<dbReference type="GO" id="GO:0000209">
    <property type="term" value="P:protein polyubiquitination"/>
    <property type="evidence" value="ECO:0007669"/>
    <property type="project" value="TreeGrafter"/>
</dbReference>
<comment type="pathway">
    <text evidence="2">Protein modification; protein ubiquitination.</text>
</comment>
<sequence>MKPIVNPLSQYLTPKLPLDISDPSFECLNLMRIIFYLSRFWFVVFKDALICDYTPILNISDFYNAKIAGKISRQLQDPLMLIAGQIPTWIEHPFLCTFEIRMALFHVLALDRDRALQRLLDTFFDTSHASASERLTPRLERRKVIISREDILRQAESALNNVENSRAVLEVQYENE</sequence>
<evidence type="ECO:0000313" key="4">
    <source>
        <dbReference type="WBParaSite" id="nRc.2.0.1.t33854-RA"/>
    </source>
</evidence>
<protein>
    <recommendedName>
        <fullName evidence="2">E3 ubiquitin-protein ligase</fullName>
        <ecNumber evidence="2">2.3.2.26</ecNumber>
    </recommendedName>
</protein>
<accession>A0A915K6P3</accession>
<evidence type="ECO:0000256" key="2">
    <source>
        <dbReference type="RuleBase" id="RU369009"/>
    </source>
</evidence>
<evidence type="ECO:0000256" key="1">
    <source>
        <dbReference type="ARBA" id="ARBA00022679"/>
    </source>
</evidence>
<dbReference type="GO" id="GO:0016607">
    <property type="term" value="C:nuclear speck"/>
    <property type="evidence" value="ECO:0007669"/>
    <property type="project" value="TreeGrafter"/>
</dbReference>
<dbReference type="PANTHER" id="PTHR45670:SF13">
    <property type="entry name" value="E3 UBIQUITIN-PROTEIN LIGASE TRIP12"/>
    <property type="match status" value="1"/>
</dbReference>
<proteinExistence type="inferred from homology"/>
<keyword evidence="3" id="KW-1185">Reference proteome</keyword>
<dbReference type="GO" id="GO:0006974">
    <property type="term" value="P:DNA damage response"/>
    <property type="evidence" value="ECO:0007669"/>
    <property type="project" value="TreeGrafter"/>
</dbReference>